<name>A0A1W0WKD4_HYPEX</name>
<comment type="caution">
    <text evidence="3">The sequence shown here is derived from an EMBL/GenBank/DDBJ whole genome shotgun (WGS) entry which is preliminary data.</text>
</comment>
<evidence type="ECO:0000256" key="1">
    <source>
        <dbReference type="SAM" id="MobiDB-lite"/>
    </source>
</evidence>
<feature type="chain" id="PRO_5010704126" evidence="2">
    <location>
        <begin position="26"/>
        <end position="307"/>
    </location>
</feature>
<evidence type="ECO:0000256" key="2">
    <source>
        <dbReference type="SAM" id="SignalP"/>
    </source>
</evidence>
<feature type="compositionally biased region" description="Basic and acidic residues" evidence="1">
    <location>
        <begin position="280"/>
        <end position="290"/>
    </location>
</feature>
<dbReference type="PANTHER" id="PTHR33539">
    <property type="entry name" value="UPF0764 PROTEIN C16ORF89"/>
    <property type="match status" value="1"/>
</dbReference>
<feature type="compositionally biased region" description="Low complexity" evidence="1">
    <location>
        <begin position="263"/>
        <end position="274"/>
    </location>
</feature>
<keyword evidence="2" id="KW-0732">Signal</keyword>
<protein>
    <submittedName>
        <fullName evidence="3">Uncharacterized protein</fullName>
    </submittedName>
</protein>
<dbReference type="InterPro" id="IPR031751">
    <property type="entry name" value="DUF4735"/>
</dbReference>
<dbReference type="AlphaFoldDB" id="A0A1W0WKD4"/>
<feature type="signal peptide" evidence="2">
    <location>
        <begin position="1"/>
        <end position="25"/>
    </location>
</feature>
<feature type="region of interest" description="Disordered" evidence="1">
    <location>
        <begin position="257"/>
        <end position="290"/>
    </location>
</feature>
<dbReference type="EMBL" id="MTYJ01000085">
    <property type="protein sequence ID" value="OQV15670.1"/>
    <property type="molecule type" value="Genomic_DNA"/>
</dbReference>
<dbReference type="Proteomes" id="UP000192578">
    <property type="component" value="Unassembled WGS sequence"/>
</dbReference>
<dbReference type="Pfam" id="PF15882">
    <property type="entry name" value="DUF4735"/>
    <property type="match status" value="1"/>
</dbReference>
<accession>A0A1W0WKD4</accession>
<evidence type="ECO:0000313" key="4">
    <source>
        <dbReference type="Proteomes" id="UP000192578"/>
    </source>
</evidence>
<dbReference type="PANTHER" id="PTHR33539:SF1">
    <property type="entry name" value="UPF0764 PROTEIN C16ORF89"/>
    <property type="match status" value="1"/>
</dbReference>
<sequence>MQRVLCYSVIVALTLLHSEGKYANAAAVDAEVNRERESFLLKAVGALDRLVWYLQEHYHEGNLDLFIGTRIAEGQLRTLLDNGKFRASSSDFIWPQSLILRVENIHKDLRFVGDRGAALTELNEPLYFKSIGGIIESHVRGILTMGFLRIFPDAIMLFLLEIGTKVGCLDELKRLARQSDTTITAEADRICANVYAQAKQIEEADFPHGKRDIFMEQIALCGMLGYSNFFQTAWLDRILTWQKPAGCYGYYVAGSKQNGPDESSSPAAPPAARSRSNRIVKREEKRMKDGCSSHRTAVAGCRTGSSC</sequence>
<organism evidence="3 4">
    <name type="scientific">Hypsibius exemplaris</name>
    <name type="common">Freshwater tardigrade</name>
    <dbReference type="NCBI Taxonomy" id="2072580"/>
    <lineage>
        <taxon>Eukaryota</taxon>
        <taxon>Metazoa</taxon>
        <taxon>Ecdysozoa</taxon>
        <taxon>Tardigrada</taxon>
        <taxon>Eutardigrada</taxon>
        <taxon>Parachela</taxon>
        <taxon>Hypsibioidea</taxon>
        <taxon>Hypsibiidae</taxon>
        <taxon>Hypsibius</taxon>
    </lineage>
</organism>
<dbReference type="OrthoDB" id="5949187at2759"/>
<dbReference type="GO" id="GO:0016020">
    <property type="term" value="C:membrane"/>
    <property type="evidence" value="ECO:0007669"/>
    <property type="project" value="TreeGrafter"/>
</dbReference>
<dbReference type="GO" id="GO:0005829">
    <property type="term" value="C:cytosol"/>
    <property type="evidence" value="ECO:0007669"/>
    <property type="project" value="TreeGrafter"/>
</dbReference>
<keyword evidence="4" id="KW-1185">Reference proteome</keyword>
<proteinExistence type="predicted"/>
<evidence type="ECO:0000313" key="3">
    <source>
        <dbReference type="EMBL" id="OQV15670.1"/>
    </source>
</evidence>
<gene>
    <name evidence="3" type="ORF">BV898_10146</name>
</gene>
<reference evidence="4" key="1">
    <citation type="submission" date="2017-01" db="EMBL/GenBank/DDBJ databases">
        <title>Comparative genomics of anhydrobiosis in the tardigrade Hypsibius dujardini.</title>
        <authorList>
            <person name="Yoshida Y."/>
            <person name="Koutsovoulos G."/>
            <person name="Laetsch D."/>
            <person name="Stevens L."/>
            <person name="Kumar S."/>
            <person name="Horikawa D."/>
            <person name="Ishino K."/>
            <person name="Komine S."/>
            <person name="Tomita M."/>
            <person name="Blaxter M."/>
            <person name="Arakawa K."/>
        </authorList>
    </citation>
    <scope>NUCLEOTIDE SEQUENCE [LARGE SCALE GENOMIC DNA]</scope>
    <source>
        <strain evidence="4">Z151</strain>
    </source>
</reference>